<reference evidence="10" key="2">
    <citation type="journal article" date="2023" name="IMA Fungus">
        <title>Comparative genomic study of the Penicillium genus elucidates a diverse pangenome and 15 lateral gene transfer events.</title>
        <authorList>
            <person name="Petersen C."/>
            <person name="Sorensen T."/>
            <person name="Nielsen M.R."/>
            <person name="Sondergaard T.E."/>
            <person name="Sorensen J.L."/>
            <person name="Fitzpatrick D.A."/>
            <person name="Frisvad J.C."/>
            <person name="Nielsen K.L."/>
        </authorList>
    </citation>
    <scope>NUCLEOTIDE SEQUENCE</scope>
    <source>
        <strain evidence="10">IBT 29677</strain>
    </source>
</reference>
<evidence type="ECO:0000256" key="6">
    <source>
        <dbReference type="ARBA" id="ARBA00035281"/>
    </source>
</evidence>
<evidence type="ECO:0000256" key="2">
    <source>
        <dbReference type="ARBA" id="ARBA00007594"/>
    </source>
</evidence>
<evidence type="ECO:0000313" key="11">
    <source>
        <dbReference type="Proteomes" id="UP001147747"/>
    </source>
</evidence>
<evidence type="ECO:0000256" key="1">
    <source>
        <dbReference type="ARBA" id="ARBA00004173"/>
    </source>
</evidence>
<dbReference type="CDD" id="cd01658">
    <property type="entry name" value="Ribosomal_L30"/>
    <property type="match status" value="1"/>
</dbReference>
<evidence type="ECO:0000256" key="8">
    <source>
        <dbReference type="SAM" id="MobiDB-lite"/>
    </source>
</evidence>
<dbReference type="FunFam" id="3.30.1390.20:FF:000010">
    <property type="entry name" value="Large subunit ribosomal protein L30"/>
    <property type="match status" value="1"/>
</dbReference>
<comment type="similarity">
    <text evidence="2">Belongs to the universal ribosomal protein uL30 family.</text>
</comment>
<comment type="function">
    <text evidence="7">Component of the mitochondrial ribosome (mitoribosome), a dedicated translation machinery responsible for the synthesis of mitochondrial genome-encoded proteins, including at least some of the essential transmembrane subunits of the mitochondrial respiratory chain. The mitoribosomes are attached to the mitochondrial inner membrane and translation products are cotranslationally integrated into the membrane.</text>
</comment>
<dbReference type="InterPro" id="IPR036919">
    <property type="entry name" value="Ribo_uL30_ferredoxin-like_sf"/>
</dbReference>
<keyword evidence="4" id="KW-0496">Mitochondrion</keyword>
<dbReference type="EMBL" id="JAPZBU010000009">
    <property type="protein sequence ID" value="KAJ5388212.1"/>
    <property type="molecule type" value="Genomic_DNA"/>
</dbReference>
<evidence type="ECO:0000256" key="5">
    <source>
        <dbReference type="ARBA" id="ARBA00023274"/>
    </source>
</evidence>
<evidence type="ECO:0000313" key="10">
    <source>
        <dbReference type="EMBL" id="KAJ5388212.1"/>
    </source>
</evidence>
<feature type="domain" description="Large ribosomal subunit protein uL30-like ferredoxin-like fold" evidence="9">
    <location>
        <begin position="4"/>
        <end position="54"/>
    </location>
</feature>
<evidence type="ECO:0000256" key="7">
    <source>
        <dbReference type="ARBA" id="ARBA00037226"/>
    </source>
</evidence>
<dbReference type="GeneID" id="81374370"/>
<keyword evidence="11" id="KW-1185">Reference proteome</keyword>
<comment type="subcellular location">
    <subcellularLocation>
        <location evidence="1">Mitochondrion</location>
    </subcellularLocation>
</comment>
<sequence>MSFFRVTLLRSAIGLPRRSTDVLKALGLKKRMATVFHAVSPSVAGQIMKVKELVSVEEVDRRLTKQEVHLQRKPDPGYYVEKRAEQERSEINGQ</sequence>
<dbReference type="GO" id="GO:0005739">
    <property type="term" value="C:mitochondrion"/>
    <property type="evidence" value="ECO:0007669"/>
    <property type="project" value="UniProtKB-SubCell"/>
</dbReference>
<dbReference type="InterPro" id="IPR016082">
    <property type="entry name" value="Ribosomal_uL30_ferredoxin-like"/>
</dbReference>
<dbReference type="GO" id="GO:0006412">
    <property type="term" value="P:translation"/>
    <property type="evidence" value="ECO:0007669"/>
    <property type="project" value="InterPro"/>
</dbReference>
<proteinExistence type="inferred from homology"/>
<keyword evidence="5" id="KW-0687">Ribonucleoprotein</keyword>
<evidence type="ECO:0000259" key="9">
    <source>
        <dbReference type="Pfam" id="PF00327"/>
    </source>
</evidence>
<dbReference type="Proteomes" id="UP001147747">
    <property type="component" value="Unassembled WGS sequence"/>
</dbReference>
<organism evidence="10 11">
    <name type="scientific">Penicillium cosmopolitanum</name>
    <dbReference type="NCBI Taxonomy" id="1131564"/>
    <lineage>
        <taxon>Eukaryota</taxon>
        <taxon>Fungi</taxon>
        <taxon>Dikarya</taxon>
        <taxon>Ascomycota</taxon>
        <taxon>Pezizomycotina</taxon>
        <taxon>Eurotiomycetes</taxon>
        <taxon>Eurotiomycetidae</taxon>
        <taxon>Eurotiales</taxon>
        <taxon>Aspergillaceae</taxon>
        <taxon>Penicillium</taxon>
    </lineage>
</organism>
<dbReference type="Gene3D" id="3.30.1390.20">
    <property type="entry name" value="Ribosomal protein L30, ferredoxin-like fold domain"/>
    <property type="match status" value="1"/>
</dbReference>
<reference evidence="10" key="1">
    <citation type="submission" date="2022-12" db="EMBL/GenBank/DDBJ databases">
        <authorList>
            <person name="Petersen C."/>
        </authorList>
    </citation>
    <scope>NUCLEOTIDE SEQUENCE</scope>
    <source>
        <strain evidence="10">IBT 29677</strain>
    </source>
</reference>
<dbReference type="Pfam" id="PF00327">
    <property type="entry name" value="Ribosomal_L30"/>
    <property type="match status" value="1"/>
</dbReference>
<dbReference type="RefSeq" id="XP_056486010.1">
    <property type="nucleotide sequence ID" value="XM_056635390.1"/>
</dbReference>
<dbReference type="InterPro" id="IPR005996">
    <property type="entry name" value="Ribosomal_uL30_bac-type"/>
</dbReference>
<accession>A0A9W9VRX8</accession>
<dbReference type="SUPFAM" id="SSF55129">
    <property type="entry name" value="Ribosomal protein L30p/L7e"/>
    <property type="match status" value="1"/>
</dbReference>
<dbReference type="PANTHER" id="PTHR15892:SF2">
    <property type="entry name" value="LARGE RIBOSOMAL SUBUNIT PROTEIN UL30M"/>
    <property type="match status" value="1"/>
</dbReference>
<evidence type="ECO:0000256" key="3">
    <source>
        <dbReference type="ARBA" id="ARBA00022980"/>
    </source>
</evidence>
<evidence type="ECO:0000256" key="4">
    <source>
        <dbReference type="ARBA" id="ARBA00023128"/>
    </source>
</evidence>
<keyword evidence="3" id="KW-0689">Ribosomal protein</keyword>
<dbReference type="GO" id="GO:0003735">
    <property type="term" value="F:structural constituent of ribosome"/>
    <property type="evidence" value="ECO:0007669"/>
    <property type="project" value="InterPro"/>
</dbReference>
<gene>
    <name evidence="10" type="ORF">N7509_010753</name>
</gene>
<name>A0A9W9VRX8_9EURO</name>
<dbReference type="PANTHER" id="PTHR15892">
    <property type="entry name" value="MITOCHONDRIAL RIBOSOMAL PROTEIN L30"/>
    <property type="match status" value="1"/>
</dbReference>
<dbReference type="GO" id="GO:0015934">
    <property type="term" value="C:large ribosomal subunit"/>
    <property type="evidence" value="ECO:0007669"/>
    <property type="project" value="InterPro"/>
</dbReference>
<feature type="region of interest" description="Disordered" evidence="8">
    <location>
        <begin position="74"/>
        <end position="94"/>
    </location>
</feature>
<dbReference type="OrthoDB" id="509901at2759"/>
<protein>
    <recommendedName>
        <fullName evidence="6">Large ribosomal subunit protein uL30m</fullName>
    </recommendedName>
</protein>
<dbReference type="AlphaFoldDB" id="A0A9W9VRX8"/>
<dbReference type="NCBIfam" id="TIGR01308">
    <property type="entry name" value="rpmD_bact"/>
    <property type="match status" value="1"/>
</dbReference>
<comment type="caution">
    <text evidence="10">The sequence shown here is derived from an EMBL/GenBank/DDBJ whole genome shotgun (WGS) entry which is preliminary data.</text>
</comment>